<keyword evidence="1" id="KW-0472">Membrane</keyword>
<evidence type="ECO:0000313" key="3">
    <source>
        <dbReference type="Proteomes" id="UP000603545"/>
    </source>
</evidence>
<proteinExistence type="predicted"/>
<protein>
    <submittedName>
        <fullName evidence="2">Type 4a pilus biogenesis protein PilO</fullName>
    </submittedName>
</protein>
<dbReference type="PANTHER" id="PTHR39555:SF1">
    <property type="entry name" value="TYPE IV PILUS INNER MEMBRANE COMPONENT PILO"/>
    <property type="match status" value="1"/>
</dbReference>
<dbReference type="Proteomes" id="UP000603545">
    <property type="component" value="Unassembled WGS sequence"/>
</dbReference>
<dbReference type="Gene3D" id="3.30.70.60">
    <property type="match status" value="1"/>
</dbReference>
<comment type="caution">
    <text evidence="2">The sequence shown here is derived from an EMBL/GenBank/DDBJ whole genome shotgun (WGS) entry which is preliminary data.</text>
</comment>
<dbReference type="PANTHER" id="PTHR39555">
    <property type="entry name" value="FIMBRIAL ASSEMBLY PROTEIN PILO-LIKE PROTEIN-RELATED"/>
    <property type="match status" value="1"/>
</dbReference>
<dbReference type="Pfam" id="PF04350">
    <property type="entry name" value="PilO"/>
    <property type="match status" value="1"/>
</dbReference>
<keyword evidence="1" id="KW-1133">Transmembrane helix</keyword>
<feature type="transmembrane region" description="Helical" evidence="1">
    <location>
        <begin position="27"/>
        <end position="44"/>
    </location>
</feature>
<dbReference type="InterPro" id="IPR014717">
    <property type="entry name" value="Transl_elong_EF1B/ribsomal_bS6"/>
</dbReference>
<dbReference type="GO" id="GO:0043683">
    <property type="term" value="P:type IV pilus assembly"/>
    <property type="evidence" value="ECO:0007669"/>
    <property type="project" value="InterPro"/>
</dbReference>
<sequence>MKKIKISLELFSPVFEKVEKISKKQRMLIYYGAITILIGAFVYFCCLPKYKTIDKLNQNYDKLEQQLGLAKINAMQLGKFRNNMKKAEKDYRLVVKALPEKQEIPALLAGISQAGQVVGLEFLLFQPKAEIKKDFYAEIPVSIQVAGNYHNVGLFFDKVATLPRIVNIQEIKITSLKGSDELITSCSAVTYKFIDEAPPEKSGEKKK</sequence>
<dbReference type="GO" id="GO:0043107">
    <property type="term" value="P:type IV pilus-dependent motility"/>
    <property type="evidence" value="ECO:0007669"/>
    <property type="project" value="InterPro"/>
</dbReference>
<dbReference type="AlphaFoldDB" id="A0A8J6TCE0"/>
<dbReference type="EMBL" id="JACNLL010000086">
    <property type="protein sequence ID" value="MBC8200220.1"/>
    <property type="molecule type" value="Genomic_DNA"/>
</dbReference>
<reference evidence="2 3" key="1">
    <citation type="submission" date="2020-08" db="EMBL/GenBank/DDBJ databases">
        <title>Bridging the membrane lipid divide: bacteria of the FCB group superphylum have the potential to synthesize archaeal ether lipids.</title>
        <authorList>
            <person name="Villanueva L."/>
            <person name="Von Meijenfeldt F.A.B."/>
            <person name="Westbye A.B."/>
            <person name="Yadav S."/>
            <person name="Hopmans E.C."/>
            <person name="Dutilh B.E."/>
            <person name="Sinninghe Damste J.S."/>
        </authorList>
    </citation>
    <scope>NUCLEOTIDE SEQUENCE [LARGE SCALE GENOMIC DNA]</scope>
    <source>
        <strain evidence="2">NIOZ-UU82</strain>
    </source>
</reference>
<evidence type="ECO:0000256" key="1">
    <source>
        <dbReference type="SAM" id="Phobius"/>
    </source>
</evidence>
<dbReference type="InterPro" id="IPR007445">
    <property type="entry name" value="PilO"/>
</dbReference>
<evidence type="ECO:0000313" key="2">
    <source>
        <dbReference type="EMBL" id="MBC8200220.1"/>
    </source>
</evidence>
<name>A0A8J6TCE0_9BACT</name>
<organism evidence="2 3">
    <name type="scientific">Candidatus Desulfaltia bathyphila</name>
    <dbReference type="NCBI Taxonomy" id="2841697"/>
    <lineage>
        <taxon>Bacteria</taxon>
        <taxon>Pseudomonadati</taxon>
        <taxon>Thermodesulfobacteriota</taxon>
        <taxon>Desulfobacteria</taxon>
        <taxon>Desulfobacterales</taxon>
        <taxon>Desulfobacterales incertae sedis</taxon>
        <taxon>Candidatus Desulfaltia</taxon>
    </lineage>
</organism>
<keyword evidence="1" id="KW-0812">Transmembrane</keyword>
<accession>A0A8J6TCE0</accession>
<gene>
    <name evidence="2" type="ORF">H8E80_09310</name>
</gene>